<dbReference type="EMBL" id="JBHUEJ010000018">
    <property type="protein sequence ID" value="MFD1710677.1"/>
    <property type="molecule type" value="Genomic_DNA"/>
</dbReference>
<dbReference type="PROSITE" id="PS51819">
    <property type="entry name" value="VOC"/>
    <property type="match status" value="1"/>
</dbReference>
<evidence type="ECO:0000313" key="3">
    <source>
        <dbReference type="Proteomes" id="UP001597304"/>
    </source>
</evidence>
<reference evidence="3" key="1">
    <citation type="journal article" date="2019" name="Int. J. Syst. Evol. Microbiol.">
        <title>The Global Catalogue of Microorganisms (GCM) 10K type strain sequencing project: providing services to taxonomists for standard genome sequencing and annotation.</title>
        <authorList>
            <consortium name="The Broad Institute Genomics Platform"/>
            <consortium name="The Broad Institute Genome Sequencing Center for Infectious Disease"/>
            <person name="Wu L."/>
            <person name="Ma J."/>
        </authorList>
    </citation>
    <scope>NUCLEOTIDE SEQUENCE [LARGE SCALE GENOMIC DNA]</scope>
    <source>
        <strain evidence="3">LMG 29247</strain>
    </source>
</reference>
<accession>A0ABW4KS52</accession>
<name>A0ABW4KS52_9BURK</name>
<proteinExistence type="predicted"/>
<feature type="domain" description="VOC" evidence="1">
    <location>
        <begin position="8"/>
        <end position="121"/>
    </location>
</feature>
<protein>
    <submittedName>
        <fullName evidence="2">VOC family protein</fullName>
    </submittedName>
</protein>
<organism evidence="2 3">
    <name type="scientific">Ottowia flava</name>
    <dbReference type="NCBI Taxonomy" id="2675430"/>
    <lineage>
        <taxon>Bacteria</taxon>
        <taxon>Pseudomonadati</taxon>
        <taxon>Pseudomonadota</taxon>
        <taxon>Betaproteobacteria</taxon>
        <taxon>Burkholderiales</taxon>
        <taxon>Comamonadaceae</taxon>
        <taxon>Ottowia</taxon>
    </lineage>
</organism>
<dbReference type="Proteomes" id="UP001597304">
    <property type="component" value="Unassembled WGS sequence"/>
</dbReference>
<dbReference type="InterPro" id="IPR037523">
    <property type="entry name" value="VOC_core"/>
</dbReference>
<sequence length="127" mass="13321">MNTLTLGPVGNVFFFVPDLDAAVAWYEALLGLPAERAMPQLAVWQLAATRLTLHAEDEYDARGAPATGTVPYFDVADVDAATALCVARGAVAHRGPKTVFSGERLVQILDPFGNLLGLRQPGAGSGA</sequence>
<dbReference type="SUPFAM" id="SSF54593">
    <property type="entry name" value="Glyoxalase/Bleomycin resistance protein/Dihydroxybiphenyl dioxygenase"/>
    <property type="match status" value="1"/>
</dbReference>
<dbReference type="RefSeq" id="WP_147914585.1">
    <property type="nucleotide sequence ID" value="NZ_JBHUEJ010000018.1"/>
</dbReference>
<dbReference type="Gene3D" id="3.10.180.10">
    <property type="entry name" value="2,3-Dihydroxybiphenyl 1,2-Dioxygenase, domain 1"/>
    <property type="match status" value="1"/>
</dbReference>
<gene>
    <name evidence="2" type="ORF">ACFSF0_08685</name>
</gene>
<keyword evidence="3" id="KW-1185">Reference proteome</keyword>
<evidence type="ECO:0000259" key="1">
    <source>
        <dbReference type="PROSITE" id="PS51819"/>
    </source>
</evidence>
<dbReference type="InterPro" id="IPR029068">
    <property type="entry name" value="Glyas_Bleomycin-R_OHBP_Dase"/>
</dbReference>
<comment type="caution">
    <text evidence="2">The sequence shown here is derived from an EMBL/GenBank/DDBJ whole genome shotgun (WGS) entry which is preliminary data.</text>
</comment>
<dbReference type="InterPro" id="IPR004360">
    <property type="entry name" value="Glyas_Fos-R_dOase_dom"/>
</dbReference>
<dbReference type="Pfam" id="PF00903">
    <property type="entry name" value="Glyoxalase"/>
    <property type="match status" value="1"/>
</dbReference>
<evidence type="ECO:0000313" key="2">
    <source>
        <dbReference type="EMBL" id="MFD1710677.1"/>
    </source>
</evidence>